<reference evidence="2 3" key="1">
    <citation type="submission" date="2020-07" db="EMBL/GenBank/DDBJ databases">
        <title>MOT database genomes.</title>
        <authorList>
            <person name="Joseph S."/>
            <person name="Aduse-Opoku J."/>
            <person name="Hashim A."/>
            <person name="Wade W."/>
            <person name="Curtis M."/>
        </authorList>
    </citation>
    <scope>NUCLEOTIDE SEQUENCE [LARGE SCALE GENOMIC DNA]</scope>
    <source>
        <strain evidence="2 3">WMus004</strain>
    </source>
</reference>
<gene>
    <name evidence="2" type="ORF">HZZ05_08515</name>
</gene>
<dbReference type="AlphaFoldDB" id="A0A853EJN0"/>
<sequence length="243" mass="25923">MEEIIRVRVLARVFEVVSVARFTGSWCLSVGAVVALGISGCAEVGRLGEASPSPRGLPENVKVCGFLKPSEADNALGFVVTQMGYSHSPASGAEQESGTEELYCYMASESSDDPHVTMMYEPGGLINRVVYLGVGQVTVFDDAKTFENAEGFNIDGVEGEGLTLIEENRSIAMWHYPDDHVLIVQIGHAESDDAADQRPQAIALVEASVNGVVEQASKPLQEFTVYPPDSGVPGIEYATPNPG</sequence>
<dbReference type="EMBL" id="JACBXV010000114">
    <property type="protein sequence ID" value="NYS69557.1"/>
    <property type="molecule type" value="Genomic_DNA"/>
</dbReference>
<evidence type="ECO:0000313" key="3">
    <source>
        <dbReference type="Proteomes" id="UP000572528"/>
    </source>
</evidence>
<accession>A0A853EJN0</accession>
<evidence type="ECO:0000313" key="2">
    <source>
        <dbReference type="EMBL" id="NYS69557.1"/>
    </source>
</evidence>
<comment type="caution">
    <text evidence="2">The sequence shown here is derived from an EMBL/GenBank/DDBJ whole genome shotgun (WGS) entry which is preliminary data.</text>
</comment>
<feature type="region of interest" description="Disordered" evidence="1">
    <location>
        <begin position="224"/>
        <end position="243"/>
    </location>
</feature>
<dbReference type="RefSeq" id="WP_179900831.1">
    <property type="nucleotide sequence ID" value="NZ_JACBXV010000114.1"/>
</dbReference>
<proteinExistence type="predicted"/>
<name>A0A853EJN0_9ACTO</name>
<protein>
    <submittedName>
        <fullName evidence="2">Uncharacterized protein</fullName>
    </submittedName>
</protein>
<dbReference type="Proteomes" id="UP000572528">
    <property type="component" value="Unassembled WGS sequence"/>
</dbReference>
<organism evidence="2 3">
    <name type="scientific">Actinomyces bowdenii</name>
    <dbReference type="NCBI Taxonomy" id="131109"/>
    <lineage>
        <taxon>Bacteria</taxon>
        <taxon>Bacillati</taxon>
        <taxon>Actinomycetota</taxon>
        <taxon>Actinomycetes</taxon>
        <taxon>Actinomycetales</taxon>
        <taxon>Actinomycetaceae</taxon>
        <taxon>Actinomyces</taxon>
    </lineage>
</organism>
<evidence type="ECO:0000256" key="1">
    <source>
        <dbReference type="SAM" id="MobiDB-lite"/>
    </source>
</evidence>